<evidence type="ECO:0000313" key="3">
    <source>
        <dbReference type="Proteomes" id="UP001163624"/>
    </source>
</evidence>
<proteinExistence type="predicted"/>
<evidence type="ECO:0000256" key="1">
    <source>
        <dbReference type="SAM" id="Phobius"/>
    </source>
</evidence>
<dbReference type="EMBL" id="CP113432">
    <property type="protein sequence ID" value="WAI49410.1"/>
    <property type="molecule type" value="Genomic_DNA"/>
</dbReference>
<gene>
    <name evidence="2" type="ORF">OU419_27360</name>
</gene>
<dbReference type="RefSeq" id="WP_254475391.1">
    <property type="nucleotide sequence ID" value="NZ_CP113432.1"/>
</dbReference>
<name>A0ABY6ZZG6_9PSED</name>
<organism evidence="2 3">
    <name type="scientific">Pseudomonas triclosanedens</name>
    <dbReference type="NCBI Taxonomy" id="2961893"/>
    <lineage>
        <taxon>Bacteria</taxon>
        <taxon>Pseudomonadati</taxon>
        <taxon>Pseudomonadota</taxon>
        <taxon>Gammaproteobacteria</taxon>
        <taxon>Pseudomonadales</taxon>
        <taxon>Pseudomonadaceae</taxon>
        <taxon>Pseudomonas</taxon>
    </lineage>
</organism>
<feature type="transmembrane region" description="Helical" evidence="1">
    <location>
        <begin position="12"/>
        <end position="30"/>
    </location>
</feature>
<sequence>MVHIVSLMQPYLFPYLGYFQLIAASSLFILGDSLQYTRRGWINRNRLLVGGRPWQFSVPLEQGSRSQAINQRLLSEQMRLTSQRLLHTIRHAYHRAPCYAQVFPLVEEILENPERNLAHFTEHSIRRICRYLEIDTPIARFSDMGLAGDIDREQRLIHVVKRSGGNVYLNPEGGRHLYSPDVFHSHGVELRFLRMDEFSYRQFDDNFVPSLSIIDVLMFNQPDEMRRLLGRYSVDRPAPSPVVVRPGVEEYES</sequence>
<dbReference type="Pfam" id="PF08889">
    <property type="entry name" value="WbqC"/>
    <property type="match status" value="1"/>
</dbReference>
<reference evidence="2" key="1">
    <citation type="submission" date="2022-11" db="EMBL/GenBank/DDBJ databases">
        <title>Pseudomonas triclosanedens sp. nov., a triclosan degrader isolated from activated sludge.</title>
        <authorList>
            <person name="Yin Y."/>
            <person name="Lu Z."/>
        </authorList>
    </citation>
    <scope>NUCLEOTIDE SEQUENCE</scope>
    <source>
        <strain evidence="2">ZM23</strain>
    </source>
</reference>
<dbReference type="Proteomes" id="UP001163624">
    <property type="component" value="Chromosome"/>
</dbReference>
<dbReference type="InterPro" id="IPR014985">
    <property type="entry name" value="WbqC"/>
</dbReference>
<protein>
    <submittedName>
        <fullName evidence="2">WbqC family protein</fullName>
    </submittedName>
</protein>
<keyword evidence="1" id="KW-0472">Membrane</keyword>
<keyword evidence="1" id="KW-1133">Transmembrane helix</keyword>
<evidence type="ECO:0000313" key="2">
    <source>
        <dbReference type="EMBL" id="WAI49410.1"/>
    </source>
</evidence>
<keyword evidence="3" id="KW-1185">Reference proteome</keyword>
<accession>A0ABY6ZZG6</accession>
<keyword evidence="1" id="KW-0812">Transmembrane</keyword>